<evidence type="ECO:0000259" key="3">
    <source>
        <dbReference type="PROSITE" id="PS50011"/>
    </source>
</evidence>
<proteinExistence type="predicted"/>
<dbReference type="GO" id="GO:0004674">
    <property type="term" value="F:protein serine/threonine kinase activity"/>
    <property type="evidence" value="ECO:0007669"/>
    <property type="project" value="TreeGrafter"/>
</dbReference>
<dbReference type="PANTHER" id="PTHR44329">
    <property type="entry name" value="SERINE/THREONINE-PROTEIN KINASE TNNI3K-RELATED"/>
    <property type="match status" value="1"/>
</dbReference>
<protein>
    <submittedName>
        <fullName evidence="4">Kinase-like protein</fullName>
    </submittedName>
</protein>
<dbReference type="SMART" id="SM00220">
    <property type="entry name" value="S_TKc"/>
    <property type="match status" value="1"/>
</dbReference>
<dbReference type="PANTHER" id="PTHR44329:SF298">
    <property type="entry name" value="MIXED LINEAGE KINASE DOMAIN-LIKE PROTEIN"/>
    <property type="match status" value="1"/>
</dbReference>
<sequence length="175" mass="20181">MSDVYRGEMHGRAVALKVLREFQYGDHEERARKRKRFYWEALIWRQLYHRNIHPFLGVHESSDQPLCIVSPWQPEGNLIAFLKSPNAIMRSTRLEMLAEIADALAYLHRLKPPLVHGDLKGANVLVSSEGIPRLADFGISKFVNQERSAPEALQLQNLRLALDKELKVRDSHFST</sequence>
<dbReference type="InterPro" id="IPR008271">
    <property type="entry name" value="Ser/Thr_kinase_AS"/>
</dbReference>
<dbReference type="PROSITE" id="PS50011">
    <property type="entry name" value="PROTEIN_KINASE_DOM"/>
    <property type="match status" value="1"/>
</dbReference>
<reference evidence="4 5" key="1">
    <citation type="journal article" date="2019" name="Nat. Ecol. Evol.">
        <title>Megaphylogeny resolves global patterns of mushroom evolution.</title>
        <authorList>
            <person name="Varga T."/>
            <person name="Krizsan K."/>
            <person name="Foldi C."/>
            <person name="Dima B."/>
            <person name="Sanchez-Garcia M."/>
            <person name="Sanchez-Ramirez S."/>
            <person name="Szollosi G.J."/>
            <person name="Szarkandi J.G."/>
            <person name="Papp V."/>
            <person name="Albert L."/>
            <person name="Andreopoulos W."/>
            <person name="Angelini C."/>
            <person name="Antonin V."/>
            <person name="Barry K.W."/>
            <person name="Bougher N.L."/>
            <person name="Buchanan P."/>
            <person name="Buyck B."/>
            <person name="Bense V."/>
            <person name="Catcheside P."/>
            <person name="Chovatia M."/>
            <person name="Cooper J."/>
            <person name="Damon W."/>
            <person name="Desjardin D."/>
            <person name="Finy P."/>
            <person name="Geml J."/>
            <person name="Haridas S."/>
            <person name="Hughes K."/>
            <person name="Justo A."/>
            <person name="Karasinski D."/>
            <person name="Kautmanova I."/>
            <person name="Kiss B."/>
            <person name="Kocsube S."/>
            <person name="Kotiranta H."/>
            <person name="LaButti K.M."/>
            <person name="Lechner B.E."/>
            <person name="Liimatainen K."/>
            <person name="Lipzen A."/>
            <person name="Lukacs Z."/>
            <person name="Mihaltcheva S."/>
            <person name="Morgado L.N."/>
            <person name="Niskanen T."/>
            <person name="Noordeloos M.E."/>
            <person name="Ohm R.A."/>
            <person name="Ortiz-Santana B."/>
            <person name="Ovrebo C."/>
            <person name="Racz N."/>
            <person name="Riley R."/>
            <person name="Savchenko A."/>
            <person name="Shiryaev A."/>
            <person name="Soop K."/>
            <person name="Spirin V."/>
            <person name="Szebenyi C."/>
            <person name="Tomsovsky M."/>
            <person name="Tulloss R.E."/>
            <person name="Uehling J."/>
            <person name="Grigoriev I.V."/>
            <person name="Vagvolgyi C."/>
            <person name="Papp T."/>
            <person name="Martin F.M."/>
            <person name="Miettinen O."/>
            <person name="Hibbett D.S."/>
            <person name="Nagy L.G."/>
        </authorList>
    </citation>
    <scope>NUCLEOTIDE SEQUENCE [LARGE SCALE GENOMIC DNA]</scope>
    <source>
        <strain evidence="4 5">OMC1185</strain>
    </source>
</reference>
<evidence type="ECO:0000256" key="2">
    <source>
        <dbReference type="ARBA" id="ARBA00022840"/>
    </source>
</evidence>
<dbReference type="SUPFAM" id="SSF56112">
    <property type="entry name" value="Protein kinase-like (PK-like)"/>
    <property type="match status" value="1"/>
</dbReference>
<feature type="domain" description="Protein kinase" evidence="3">
    <location>
        <begin position="1"/>
        <end position="175"/>
    </location>
</feature>
<dbReference type="InterPro" id="IPR000719">
    <property type="entry name" value="Prot_kinase_dom"/>
</dbReference>
<keyword evidence="4" id="KW-0808">Transferase</keyword>
<keyword evidence="4" id="KW-0418">Kinase</keyword>
<dbReference type="InterPro" id="IPR011009">
    <property type="entry name" value="Kinase-like_dom_sf"/>
</dbReference>
<gene>
    <name evidence="4" type="ORF">OE88DRAFT_1668555</name>
</gene>
<dbReference type="STRING" id="5364.A0A5C3MMH3"/>
<dbReference type="AlphaFoldDB" id="A0A5C3MMH3"/>
<dbReference type="Gene3D" id="1.10.510.10">
    <property type="entry name" value="Transferase(Phosphotransferase) domain 1"/>
    <property type="match status" value="1"/>
</dbReference>
<dbReference type="Proteomes" id="UP000305948">
    <property type="component" value="Unassembled WGS sequence"/>
</dbReference>
<evidence type="ECO:0000256" key="1">
    <source>
        <dbReference type="ARBA" id="ARBA00022741"/>
    </source>
</evidence>
<keyword evidence="2" id="KW-0067">ATP-binding</keyword>
<dbReference type="Pfam" id="PF07714">
    <property type="entry name" value="PK_Tyr_Ser-Thr"/>
    <property type="match status" value="1"/>
</dbReference>
<dbReference type="InterPro" id="IPR051681">
    <property type="entry name" value="Ser/Thr_Kinases-Pseudokinases"/>
</dbReference>
<dbReference type="OrthoDB" id="1668230at2759"/>
<name>A0A5C3MMH3_9AGAM</name>
<dbReference type="PROSITE" id="PS00108">
    <property type="entry name" value="PROTEIN_KINASE_ST"/>
    <property type="match status" value="1"/>
</dbReference>
<dbReference type="InterPro" id="IPR001245">
    <property type="entry name" value="Ser-Thr/Tyr_kinase_cat_dom"/>
</dbReference>
<dbReference type="EMBL" id="ML213535">
    <property type="protein sequence ID" value="TFK45923.1"/>
    <property type="molecule type" value="Genomic_DNA"/>
</dbReference>
<organism evidence="4 5">
    <name type="scientific">Heliocybe sulcata</name>
    <dbReference type="NCBI Taxonomy" id="5364"/>
    <lineage>
        <taxon>Eukaryota</taxon>
        <taxon>Fungi</taxon>
        <taxon>Dikarya</taxon>
        <taxon>Basidiomycota</taxon>
        <taxon>Agaricomycotina</taxon>
        <taxon>Agaricomycetes</taxon>
        <taxon>Gloeophyllales</taxon>
        <taxon>Gloeophyllaceae</taxon>
        <taxon>Heliocybe</taxon>
    </lineage>
</organism>
<evidence type="ECO:0000313" key="5">
    <source>
        <dbReference type="Proteomes" id="UP000305948"/>
    </source>
</evidence>
<keyword evidence="5" id="KW-1185">Reference proteome</keyword>
<accession>A0A5C3MMH3</accession>
<dbReference type="GO" id="GO:0005524">
    <property type="term" value="F:ATP binding"/>
    <property type="evidence" value="ECO:0007669"/>
    <property type="project" value="UniProtKB-KW"/>
</dbReference>
<keyword evidence="1" id="KW-0547">Nucleotide-binding</keyword>
<evidence type="ECO:0000313" key="4">
    <source>
        <dbReference type="EMBL" id="TFK45923.1"/>
    </source>
</evidence>